<dbReference type="PANTHER" id="PTHR30006">
    <property type="entry name" value="THIAMINE-BINDING PERIPLASMIC PROTEIN-RELATED"/>
    <property type="match status" value="1"/>
</dbReference>
<gene>
    <name evidence="7" type="ORF">EV665_12344</name>
</gene>
<keyword evidence="8" id="KW-1185">Reference proteome</keyword>
<dbReference type="GO" id="GO:0030975">
    <property type="term" value="F:thiamine binding"/>
    <property type="evidence" value="ECO:0007669"/>
    <property type="project" value="TreeGrafter"/>
</dbReference>
<dbReference type="SUPFAM" id="SSF53850">
    <property type="entry name" value="Periplasmic binding protein-like II"/>
    <property type="match status" value="1"/>
</dbReference>
<comment type="subcellular location">
    <subcellularLocation>
        <location evidence="1">Periplasm</location>
    </subcellularLocation>
</comment>
<name>A0A4R2CAN3_SHIGR</name>
<dbReference type="AlphaFoldDB" id="A0A4R2CAN3"/>
<evidence type="ECO:0000256" key="5">
    <source>
        <dbReference type="ARBA" id="ARBA00022764"/>
    </source>
</evidence>
<evidence type="ECO:0000256" key="2">
    <source>
        <dbReference type="ARBA" id="ARBA00008520"/>
    </source>
</evidence>
<accession>A0A4R2CAN3</accession>
<comment type="caution">
    <text evidence="7">The sequence shown here is derived from an EMBL/GenBank/DDBJ whole genome shotgun (WGS) entry which is preliminary data.</text>
</comment>
<keyword evidence="3" id="KW-0813">Transport</keyword>
<evidence type="ECO:0000313" key="7">
    <source>
        <dbReference type="EMBL" id="TCN37075.1"/>
    </source>
</evidence>
<evidence type="ECO:0000256" key="1">
    <source>
        <dbReference type="ARBA" id="ARBA00004418"/>
    </source>
</evidence>
<dbReference type="GO" id="GO:0030288">
    <property type="term" value="C:outer membrane-bounded periplasmic space"/>
    <property type="evidence" value="ECO:0007669"/>
    <property type="project" value="TreeGrafter"/>
</dbReference>
<dbReference type="GO" id="GO:0030976">
    <property type="term" value="F:thiamine pyrophosphate binding"/>
    <property type="evidence" value="ECO:0007669"/>
    <property type="project" value="TreeGrafter"/>
</dbReference>
<proteinExistence type="inferred from homology"/>
<dbReference type="Pfam" id="PF13416">
    <property type="entry name" value="SBP_bac_8"/>
    <property type="match status" value="1"/>
</dbReference>
<evidence type="ECO:0000313" key="8">
    <source>
        <dbReference type="Proteomes" id="UP000295351"/>
    </source>
</evidence>
<reference evidence="7 8" key="1">
    <citation type="submission" date="2019-03" db="EMBL/GenBank/DDBJ databases">
        <title>Genomic Encyclopedia of Type Strains, Phase IV (KMG-IV): sequencing the most valuable type-strain genomes for metagenomic binning, comparative biology and taxonomic classification.</title>
        <authorList>
            <person name="Goeker M."/>
        </authorList>
    </citation>
    <scope>NUCLEOTIDE SEQUENCE [LARGE SCALE GENOMIC DNA]</scope>
    <source>
        <strain evidence="7 8">DSM 18401</strain>
    </source>
</reference>
<evidence type="ECO:0000256" key="4">
    <source>
        <dbReference type="ARBA" id="ARBA00022729"/>
    </source>
</evidence>
<sequence>MASCNRAFLTIAATAGVLSFAGVAVAQDVLTVAGFGGNLQTDLRKTIWQPAADAAGVELREETHDGLAAVRVQVQSGSPTWDVVHLGADECAVGGKEGLFEPLDYGTISTKGFDARGYGEHWIATNTYSVVLAWRTDVYKDKAPASWQDFWNVEAFPGRRALSTYPQEMMEIALIADGVDKDSLYPLDTERALAALEKIKANVGVWWSSGAQSAQLLKDGEVDMMAIWGSRVASVITDGAPVKFTYQDAILGYGCLAILKGAPHAASAQKFIAGVVSPEVQARIPEMMPYYGPTNSLAFEVKAFSPEVLAQSNMSPENVKKQTFLDANWWRDNNELVREDYSLLMSN</sequence>
<comment type="similarity">
    <text evidence="2">Belongs to the bacterial solute-binding protein 1 family.</text>
</comment>
<keyword evidence="4 6" id="KW-0732">Signal</keyword>
<dbReference type="Gene3D" id="3.40.190.10">
    <property type="entry name" value="Periplasmic binding protein-like II"/>
    <property type="match status" value="2"/>
</dbReference>
<dbReference type="CDD" id="cd13589">
    <property type="entry name" value="PBP2_polyamine_RpCGA009"/>
    <property type="match status" value="1"/>
</dbReference>
<organism evidence="7 8">
    <name type="scientific">Shinella granuli</name>
    <dbReference type="NCBI Taxonomy" id="323621"/>
    <lineage>
        <taxon>Bacteria</taxon>
        <taxon>Pseudomonadati</taxon>
        <taxon>Pseudomonadota</taxon>
        <taxon>Alphaproteobacteria</taxon>
        <taxon>Hyphomicrobiales</taxon>
        <taxon>Rhizobiaceae</taxon>
        <taxon>Shinella</taxon>
    </lineage>
</organism>
<dbReference type="RefSeq" id="WP_162853162.1">
    <property type="nucleotide sequence ID" value="NZ_BAABEI010000012.1"/>
</dbReference>
<dbReference type="EMBL" id="SLVX01000023">
    <property type="protein sequence ID" value="TCN37075.1"/>
    <property type="molecule type" value="Genomic_DNA"/>
</dbReference>
<dbReference type="Proteomes" id="UP000295351">
    <property type="component" value="Unassembled WGS sequence"/>
</dbReference>
<dbReference type="InterPro" id="IPR006059">
    <property type="entry name" value="SBP"/>
</dbReference>
<evidence type="ECO:0000256" key="3">
    <source>
        <dbReference type="ARBA" id="ARBA00022448"/>
    </source>
</evidence>
<dbReference type="GO" id="GO:0015888">
    <property type="term" value="P:thiamine transport"/>
    <property type="evidence" value="ECO:0007669"/>
    <property type="project" value="TreeGrafter"/>
</dbReference>
<feature type="chain" id="PRO_5020639684" evidence="6">
    <location>
        <begin position="27"/>
        <end position="347"/>
    </location>
</feature>
<feature type="signal peptide" evidence="6">
    <location>
        <begin position="1"/>
        <end position="26"/>
    </location>
</feature>
<dbReference type="PANTHER" id="PTHR30006:SF3">
    <property type="entry name" value="THIAMINE-BINDING PERIPLASMIC PROTEIN"/>
    <property type="match status" value="1"/>
</dbReference>
<evidence type="ECO:0000256" key="6">
    <source>
        <dbReference type="SAM" id="SignalP"/>
    </source>
</evidence>
<protein>
    <submittedName>
        <fullName evidence="7">Putative spermidine/putrescine transport system substrate-binding protein</fullName>
    </submittedName>
</protein>
<keyword evidence="5" id="KW-0574">Periplasm</keyword>